<dbReference type="Pfam" id="PF13947">
    <property type="entry name" value="GUB_WAK_bind"/>
    <property type="match status" value="1"/>
</dbReference>
<keyword evidence="6" id="KW-1133">Transmembrane helix</keyword>
<comment type="subcellular location">
    <subcellularLocation>
        <location evidence="1">Membrane</location>
        <topology evidence="1">Single-pass membrane protein</topology>
    </subcellularLocation>
</comment>
<dbReference type="GO" id="GO:0004672">
    <property type="term" value="F:protein kinase activity"/>
    <property type="evidence" value="ECO:0007669"/>
    <property type="project" value="InterPro"/>
</dbReference>
<proteinExistence type="predicted"/>
<dbReference type="Gene3D" id="1.10.510.10">
    <property type="entry name" value="Transferase(Phosphotransferase) domain 1"/>
    <property type="match status" value="1"/>
</dbReference>
<dbReference type="AlphaFoldDB" id="A0A5E4FMS8"/>
<dbReference type="InterPro" id="IPR000719">
    <property type="entry name" value="Prot_kinase_dom"/>
</dbReference>
<evidence type="ECO:0000256" key="2">
    <source>
        <dbReference type="ARBA" id="ARBA00022729"/>
    </source>
</evidence>
<keyword evidence="9" id="KW-0808">Transferase</keyword>
<dbReference type="GO" id="GO:0005524">
    <property type="term" value="F:ATP binding"/>
    <property type="evidence" value="ECO:0007669"/>
    <property type="project" value="UniProtKB-UniRule"/>
</dbReference>
<dbReference type="OMA" id="EPVCKTD"/>
<dbReference type="Proteomes" id="UP000327085">
    <property type="component" value="Chromosome 6"/>
</dbReference>
<feature type="signal peptide" evidence="7">
    <location>
        <begin position="1"/>
        <end position="27"/>
    </location>
</feature>
<reference evidence="10" key="1">
    <citation type="journal article" date="2020" name="Plant J.">
        <title>Transposons played a major role in the diversification between the closely related almond and peach genomes: results from the almond genome sequence.</title>
        <authorList>
            <person name="Alioto T."/>
            <person name="Alexiou K.G."/>
            <person name="Bardil A."/>
            <person name="Barteri F."/>
            <person name="Castanera R."/>
            <person name="Cruz F."/>
            <person name="Dhingra A."/>
            <person name="Duval H."/>
            <person name="Fernandez I Marti A."/>
            <person name="Frias L."/>
            <person name="Galan B."/>
            <person name="Garcia J.L."/>
            <person name="Howad W."/>
            <person name="Gomez-Garrido J."/>
            <person name="Gut M."/>
            <person name="Julca I."/>
            <person name="Morata J."/>
            <person name="Puigdomenech P."/>
            <person name="Ribeca P."/>
            <person name="Rubio Cabetas M.J."/>
            <person name="Vlasova A."/>
            <person name="Wirthensohn M."/>
            <person name="Garcia-Mas J."/>
            <person name="Gabaldon T."/>
            <person name="Casacuberta J.M."/>
            <person name="Arus P."/>
        </authorList>
    </citation>
    <scope>NUCLEOTIDE SEQUENCE [LARGE SCALE GENOMIC DNA]</scope>
    <source>
        <strain evidence="10">cv. Texas</strain>
    </source>
</reference>
<sequence>MDKFMFTTILHTVTLLLLSCSAQSVTATLRCGNCGTTPVPYPLSTGPGCGQTWYRIRCTAGTLWLDALNNSSYAITSINQETQWITIRPASFAPNTCLSSDFHSQGIQLDPNLPFNITGSNTVLLLICTDAMLNLQAPINCSSNSLCHSFIRDNAVACTRETLCCTFRTGGSQTAYIIRDNADCKDLLNLKCLVDPSSVGGKGGASAMVGSNGTSSMVFVKSSSGMAMVVGGVVGIMGIVWIFFTTKEIARATNYFSKDNLIGSGGFGEVFKGTFDDGIITAIKRAKPGNTKGIDQILNEVRILCQVNHRSLVRLLGCCVELDQQPVLIYELVESTDTSKNTHIFTSAQGTLGYLDPEYYINFQLTDKIDVYSFGVVLLELLTSMKVIDFNRGEEDVNLVVYMKRVMKEKRLMDVVDPVIKEGASKLDLGTMKALGFLAASCLDEQRQTGLR</sequence>
<dbReference type="PROSITE" id="PS51257">
    <property type="entry name" value="PROKAR_LIPOPROTEIN"/>
    <property type="match status" value="1"/>
</dbReference>
<evidence type="ECO:0000313" key="9">
    <source>
        <dbReference type="EMBL" id="VVA28751.1"/>
    </source>
</evidence>
<feature type="chain" id="PRO_5022874979" evidence="7">
    <location>
        <begin position="28"/>
        <end position="452"/>
    </location>
</feature>
<feature type="binding site" evidence="5">
    <location>
        <position position="284"/>
    </location>
    <ligand>
        <name>ATP</name>
        <dbReference type="ChEBI" id="CHEBI:30616"/>
    </ligand>
</feature>
<dbReference type="InterPro" id="IPR001245">
    <property type="entry name" value="Ser-Thr/Tyr_kinase_cat_dom"/>
</dbReference>
<keyword evidence="4 5" id="KW-0067">ATP-binding</keyword>
<evidence type="ECO:0000256" key="5">
    <source>
        <dbReference type="PROSITE-ProRule" id="PRU10141"/>
    </source>
</evidence>
<keyword evidence="6" id="KW-0812">Transmembrane</keyword>
<dbReference type="PANTHER" id="PTHR46008">
    <property type="entry name" value="LEAF RUST 10 DISEASE-RESISTANCE LOCUS RECEPTOR-LIKE PROTEIN KINASE-LIKE 1.4"/>
    <property type="match status" value="1"/>
</dbReference>
<evidence type="ECO:0000256" key="7">
    <source>
        <dbReference type="SAM" id="SignalP"/>
    </source>
</evidence>
<dbReference type="InterPro" id="IPR011009">
    <property type="entry name" value="Kinase-like_dom_sf"/>
</dbReference>
<dbReference type="InterPro" id="IPR017441">
    <property type="entry name" value="Protein_kinase_ATP_BS"/>
</dbReference>
<accession>A0A5E4FMS8</accession>
<feature type="domain" description="Protein kinase" evidence="8">
    <location>
        <begin position="256"/>
        <end position="452"/>
    </location>
</feature>
<dbReference type="InParanoid" id="A0A5E4FMS8"/>
<gene>
    <name evidence="9" type="ORF">ALMOND_2B027330</name>
</gene>
<dbReference type="PROSITE" id="PS00107">
    <property type="entry name" value="PROTEIN_KINASE_ATP"/>
    <property type="match status" value="1"/>
</dbReference>
<keyword evidence="9" id="KW-0675">Receptor</keyword>
<keyword evidence="2 7" id="KW-0732">Signal</keyword>
<dbReference type="PANTHER" id="PTHR46008:SF25">
    <property type="entry name" value="PROTEIN KINASE DOMAIN-CONTAINING PROTEIN"/>
    <property type="match status" value="1"/>
</dbReference>
<dbReference type="InterPro" id="IPR025287">
    <property type="entry name" value="WAK_GUB"/>
</dbReference>
<dbReference type="GO" id="GO:0016020">
    <property type="term" value="C:membrane"/>
    <property type="evidence" value="ECO:0007669"/>
    <property type="project" value="UniProtKB-SubCell"/>
</dbReference>
<evidence type="ECO:0000256" key="4">
    <source>
        <dbReference type="ARBA" id="ARBA00022840"/>
    </source>
</evidence>
<dbReference type="Gramene" id="VVA28751">
    <property type="protein sequence ID" value="VVA28751"/>
    <property type="gene ID" value="Prudul26B027330"/>
</dbReference>
<dbReference type="SUPFAM" id="SSF56112">
    <property type="entry name" value="Protein kinase-like (PK-like)"/>
    <property type="match status" value="1"/>
</dbReference>
<name>A0A5E4FMS8_PRUDU</name>
<evidence type="ECO:0000256" key="6">
    <source>
        <dbReference type="SAM" id="Phobius"/>
    </source>
</evidence>
<dbReference type="Pfam" id="PF07714">
    <property type="entry name" value="PK_Tyr_Ser-Thr"/>
    <property type="match status" value="1"/>
</dbReference>
<evidence type="ECO:0000256" key="1">
    <source>
        <dbReference type="ARBA" id="ARBA00004167"/>
    </source>
</evidence>
<keyword evidence="9" id="KW-0418">Kinase</keyword>
<dbReference type="Gene3D" id="3.30.200.20">
    <property type="entry name" value="Phosphorylase Kinase, domain 1"/>
    <property type="match status" value="1"/>
</dbReference>
<evidence type="ECO:0000313" key="10">
    <source>
        <dbReference type="Proteomes" id="UP000327085"/>
    </source>
</evidence>
<dbReference type="PROSITE" id="PS50011">
    <property type="entry name" value="PROTEIN_KINASE_DOM"/>
    <property type="match status" value="1"/>
</dbReference>
<keyword evidence="3 5" id="KW-0547">Nucleotide-binding</keyword>
<organism evidence="9 10">
    <name type="scientific">Prunus dulcis</name>
    <name type="common">Almond</name>
    <name type="synonym">Amygdalus dulcis</name>
    <dbReference type="NCBI Taxonomy" id="3755"/>
    <lineage>
        <taxon>Eukaryota</taxon>
        <taxon>Viridiplantae</taxon>
        <taxon>Streptophyta</taxon>
        <taxon>Embryophyta</taxon>
        <taxon>Tracheophyta</taxon>
        <taxon>Spermatophyta</taxon>
        <taxon>Magnoliopsida</taxon>
        <taxon>eudicotyledons</taxon>
        <taxon>Gunneridae</taxon>
        <taxon>Pentapetalae</taxon>
        <taxon>rosids</taxon>
        <taxon>fabids</taxon>
        <taxon>Rosales</taxon>
        <taxon>Rosaceae</taxon>
        <taxon>Amygdaloideae</taxon>
        <taxon>Amygdaleae</taxon>
        <taxon>Prunus</taxon>
    </lineage>
</organism>
<dbReference type="EMBL" id="CABIKO010000148">
    <property type="protein sequence ID" value="VVA28751.1"/>
    <property type="molecule type" value="Genomic_DNA"/>
</dbReference>
<evidence type="ECO:0000259" key="8">
    <source>
        <dbReference type="PROSITE" id="PS50011"/>
    </source>
</evidence>
<protein>
    <submittedName>
        <fullName evidence="9">PREDICTED: wall-associated receptor kinase</fullName>
    </submittedName>
</protein>
<evidence type="ECO:0000256" key="3">
    <source>
        <dbReference type="ARBA" id="ARBA00022741"/>
    </source>
</evidence>
<feature type="transmembrane region" description="Helical" evidence="6">
    <location>
        <begin position="225"/>
        <end position="244"/>
    </location>
</feature>
<keyword evidence="6" id="KW-0472">Membrane</keyword>
<dbReference type="GO" id="GO:0030247">
    <property type="term" value="F:polysaccharide binding"/>
    <property type="evidence" value="ECO:0007669"/>
    <property type="project" value="InterPro"/>
</dbReference>